<dbReference type="STRING" id="53341.SAMN05421579_11629"/>
<dbReference type="AlphaFoldDB" id="A0A1I5B796"/>
<protein>
    <recommendedName>
        <fullName evidence="3">Ribbon-helix-helix protein, copG family</fullName>
    </recommendedName>
</protein>
<evidence type="ECO:0008006" key="3">
    <source>
        <dbReference type="Google" id="ProtNLM"/>
    </source>
</evidence>
<organism evidence="1 2">
    <name type="scientific">Xenorhabdus japonica</name>
    <dbReference type="NCBI Taxonomy" id="53341"/>
    <lineage>
        <taxon>Bacteria</taxon>
        <taxon>Pseudomonadati</taxon>
        <taxon>Pseudomonadota</taxon>
        <taxon>Gammaproteobacteria</taxon>
        <taxon>Enterobacterales</taxon>
        <taxon>Morganellaceae</taxon>
        <taxon>Xenorhabdus</taxon>
    </lineage>
</organism>
<dbReference type="Proteomes" id="UP000199011">
    <property type="component" value="Unassembled WGS sequence"/>
</dbReference>
<proteinExistence type="predicted"/>
<reference evidence="2" key="1">
    <citation type="submission" date="2016-10" db="EMBL/GenBank/DDBJ databases">
        <authorList>
            <person name="Varghese N."/>
            <person name="Submissions S."/>
        </authorList>
    </citation>
    <scope>NUCLEOTIDE SEQUENCE [LARGE SCALE GENOMIC DNA]</scope>
    <source>
        <strain evidence="2">DSM 16522</strain>
    </source>
</reference>
<gene>
    <name evidence="1" type="ORF">SAMN05421579_11629</name>
</gene>
<name>A0A1I5B796_9GAMM</name>
<evidence type="ECO:0000313" key="2">
    <source>
        <dbReference type="Proteomes" id="UP000199011"/>
    </source>
</evidence>
<evidence type="ECO:0000313" key="1">
    <source>
        <dbReference type="EMBL" id="SFN70587.1"/>
    </source>
</evidence>
<keyword evidence="2" id="KW-1185">Reference proteome</keyword>
<accession>A0A1I5B796</accession>
<dbReference type="RefSeq" id="WP_092519290.1">
    <property type="nucleotide sequence ID" value="NZ_CAWRAH010000031.1"/>
</dbReference>
<sequence>MSHDKHVRLSRLPRGVASGKQVVIRLSLEENEELEALSLKESRSKASLARIYYLAGKKSSQVQVE</sequence>
<dbReference type="EMBL" id="FOVO01000016">
    <property type="protein sequence ID" value="SFN70587.1"/>
    <property type="molecule type" value="Genomic_DNA"/>
</dbReference>